<dbReference type="Proteomes" id="UP000431269">
    <property type="component" value="Chromosome"/>
</dbReference>
<sequence>MRNLLAGLGVALFIGACAGGAVPGIMLATVAPNPGIEAALTDARRPAADVERDALRHPREILTFSGVQQGWRVADVGPGGGYYTRLFSVAVGETGRVFAIDRPNTPERTRPILAVAPAYPNVTVVQQGYQGWVTDEPLDAIFISQIYHDFFLSQLNIDVPRLNREMFAALKPGGVLVIIDHAAVDGAPTSTDGATATHRIDRAQVVRELEAAGFVLEEESEVLRNPADNRTVRVFEGDIRGRTDQFVLRFRKPA</sequence>
<dbReference type="Pfam" id="PF01135">
    <property type="entry name" value="PCMT"/>
    <property type="match status" value="1"/>
</dbReference>
<dbReference type="SUPFAM" id="SSF53335">
    <property type="entry name" value="S-adenosyl-L-methionine-dependent methyltransferases"/>
    <property type="match status" value="1"/>
</dbReference>
<name>A0A6I6MKA4_9CAUL</name>
<dbReference type="CDD" id="cd02440">
    <property type="entry name" value="AdoMet_MTases"/>
    <property type="match status" value="1"/>
</dbReference>
<keyword evidence="1" id="KW-0808">Transferase</keyword>
<reference evidence="2" key="1">
    <citation type="submission" date="2019-12" db="EMBL/GenBank/DDBJ databases">
        <title>Complete genome of Terracaulis silvestris 0127_4.</title>
        <authorList>
            <person name="Vieira S."/>
            <person name="Riedel T."/>
            <person name="Sproer C."/>
            <person name="Pascual J."/>
            <person name="Boedeker C."/>
            <person name="Overmann J."/>
        </authorList>
    </citation>
    <scope>NUCLEOTIDE SEQUENCE [LARGE SCALE GENOMIC DNA]</scope>
    <source>
        <strain evidence="2">0127_4</strain>
    </source>
</reference>
<dbReference type="InterPro" id="IPR029063">
    <property type="entry name" value="SAM-dependent_MTases_sf"/>
</dbReference>
<dbReference type="GO" id="GO:0008168">
    <property type="term" value="F:methyltransferase activity"/>
    <property type="evidence" value="ECO:0007669"/>
    <property type="project" value="UniProtKB-KW"/>
</dbReference>
<dbReference type="PROSITE" id="PS51257">
    <property type="entry name" value="PROKAR_LIPOPROTEIN"/>
    <property type="match status" value="1"/>
</dbReference>
<organism evidence="1 2">
    <name type="scientific">Terricaulis silvestris</name>
    <dbReference type="NCBI Taxonomy" id="2686094"/>
    <lineage>
        <taxon>Bacteria</taxon>
        <taxon>Pseudomonadati</taxon>
        <taxon>Pseudomonadota</taxon>
        <taxon>Alphaproteobacteria</taxon>
        <taxon>Caulobacterales</taxon>
        <taxon>Caulobacteraceae</taxon>
        <taxon>Terricaulis</taxon>
    </lineage>
</organism>
<keyword evidence="1" id="KW-0489">Methyltransferase</keyword>
<dbReference type="KEGG" id="tsv:DSM104635_01199"/>
<evidence type="ECO:0000313" key="2">
    <source>
        <dbReference type="Proteomes" id="UP000431269"/>
    </source>
</evidence>
<proteinExistence type="predicted"/>
<accession>A0A6I6MKA4</accession>
<dbReference type="AlphaFoldDB" id="A0A6I6MKA4"/>
<gene>
    <name evidence="1" type="ORF">DSM104635_01199</name>
</gene>
<dbReference type="InterPro" id="IPR016980">
    <property type="entry name" value="S-AdoMet-dep_MeTrfase_Alr7345"/>
</dbReference>
<protein>
    <submittedName>
        <fullName evidence="1">Protein-L-isoaspartate O-methyltransferase</fullName>
    </submittedName>
</protein>
<dbReference type="PIRSF" id="PIRSF031679">
    <property type="entry name" value="Mtase_Alr7345_prd"/>
    <property type="match status" value="1"/>
</dbReference>
<dbReference type="Gene3D" id="3.40.50.150">
    <property type="entry name" value="Vaccinia Virus protein VP39"/>
    <property type="match status" value="1"/>
</dbReference>
<dbReference type="GO" id="GO:0032259">
    <property type="term" value="P:methylation"/>
    <property type="evidence" value="ECO:0007669"/>
    <property type="project" value="UniProtKB-KW"/>
</dbReference>
<keyword evidence="2" id="KW-1185">Reference proteome</keyword>
<dbReference type="EMBL" id="CP047045">
    <property type="protein sequence ID" value="QGZ94381.1"/>
    <property type="molecule type" value="Genomic_DNA"/>
</dbReference>
<evidence type="ECO:0000313" key="1">
    <source>
        <dbReference type="EMBL" id="QGZ94381.1"/>
    </source>
</evidence>
<dbReference type="RefSeq" id="WP_228445899.1">
    <property type="nucleotide sequence ID" value="NZ_CP047045.1"/>
</dbReference>